<dbReference type="Proteomes" id="UP000265955">
    <property type="component" value="Unassembled WGS sequence"/>
</dbReference>
<dbReference type="RefSeq" id="WP_119772726.1">
    <property type="nucleotide sequence ID" value="NZ_QYUO01000003.1"/>
</dbReference>
<evidence type="ECO:0000313" key="3">
    <source>
        <dbReference type="Proteomes" id="UP000265955"/>
    </source>
</evidence>
<dbReference type="PANTHER" id="PTHR38595">
    <property type="entry name" value="CYTOPLASMIC PROTEIN-RELATED"/>
    <property type="match status" value="1"/>
</dbReference>
<proteinExistence type="predicted"/>
<evidence type="ECO:0000313" key="2">
    <source>
        <dbReference type="EMBL" id="RJF92735.1"/>
    </source>
</evidence>
<dbReference type="InterPro" id="IPR053176">
    <property type="entry name" value="T6SS_TssE1-like"/>
</dbReference>
<dbReference type="InterPro" id="IPR017737">
    <property type="entry name" value="TssE1-like"/>
</dbReference>
<keyword evidence="3" id="KW-1185">Reference proteome</keyword>
<dbReference type="InterPro" id="IPR007048">
    <property type="entry name" value="IraD/Gp25-like"/>
</dbReference>
<dbReference type="NCBIfam" id="TIGR03357">
    <property type="entry name" value="VI_zyme"/>
    <property type="match status" value="1"/>
</dbReference>
<evidence type="ECO:0000259" key="1">
    <source>
        <dbReference type="Pfam" id="PF04965"/>
    </source>
</evidence>
<reference evidence="3" key="1">
    <citation type="submission" date="2018-09" db="EMBL/GenBank/DDBJ databases">
        <authorList>
            <person name="Zhu H."/>
        </authorList>
    </citation>
    <scope>NUCLEOTIDE SEQUENCE [LARGE SCALE GENOMIC DNA]</scope>
    <source>
        <strain evidence="3">K1R23-30</strain>
    </source>
</reference>
<dbReference type="EMBL" id="QYUO01000003">
    <property type="protein sequence ID" value="RJF92735.1"/>
    <property type="molecule type" value="Genomic_DNA"/>
</dbReference>
<name>A0A3A3FN12_9BURK</name>
<comment type="caution">
    <text evidence="2">The sequence shown here is derived from an EMBL/GenBank/DDBJ whole genome shotgun (WGS) entry which is preliminary data.</text>
</comment>
<feature type="domain" description="IraD/Gp25-like" evidence="1">
    <location>
        <begin position="35"/>
        <end position="124"/>
    </location>
</feature>
<dbReference type="Pfam" id="PF04965">
    <property type="entry name" value="GPW_gp25"/>
    <property type="match status" value="1"/>
</dbReference>
<dbReference type="AlphaFoldDB" id="A0A3A3FN12"/>
<gene>
    <name evidence="2" type="primary">tssE</name>
    <name evidence="2" type="ORF">D3871_29635</name>
</gene>
<dbReference type="OrthoDB" id="7305179at2"/>
<sequence>MSKAIAASIVPLFDRLSGVAHASQDGRLLDAGGLQHSLQLDLARLFNVRNALTIQEYLTCELSVLHYGLPDSLSLSPQSQIDLEIWANVLERCIEMYEPRLSHVQIEVKPDPVKHYGARATIAAAVMLGTQLCRVNFDVALSAQSAQVEAAA</sequence>
<organism evidence="2 3">
    <name type="scientific">Noviherbaspirillum saxi</name>
    <dbReference type="NCBI Taxonomy" id="2320863"/>
    <lineage>
        <taxon>Bacteria</taxon>
        <taxon>Pseudomonadati</taxon>
        <taxon>Pseudomonadota</taxon>
        <taxon>Betaproteobacteria</taxon>
        <taxon>Burkholderiales</taxon>
        <taxon>Oxalobacteraceae</taxon>
        <taxon>Noviherbaspirillum</taxon>
    </lineage>
</organism>
<accession>A0A3A3FN12</accession>
<dbReference type="SUPFAM" id="SSF160719">
    <property type="entry name" value="gpW/gp25-like"/>
    <property type="match status" value="1"/>
</dbReference>
<protein>
    <submittedName>
        <fullName evidence="2">Type VI secretion system baseplate subunit TssE</fullName>
    </submittedName>
</protein>
<dbReference type="PANTHER" id="PTHR38595:SF1">
    <property type="entry name" value="TYPE VI SECRETION SYSTEM COMPONENT TSSE1"/>
    <property type="match status" value="1"/>
</dbReference>